<proteinExistence type="predicted"/>
<reference evidence="1" key="1">
    <citation type="submission" date="2024-04" db="UniProtKB">
        <authorList>
            <consortium name="EnsemblMetazoa"/>
        </authorList>
    </citation>
    <scope>IDENTIFICATION</scope>
    <source>
        <strain evidence="1">EBRO</strain>
    </source>
</reference>
<evidence type="ECO:0008006" key="3">
    <source>
        <dbReference type="Google" id="ProtNLM"/>
    </source>
</evidence>
<dbReference type="Proteomes" id="UP000075880">
    <property type="component" value="Unassembled WGS sequence"/>
</dbReference>
<accession>A0AAG5DG06</accession>
<sequence length="121" mass="13405">SHCSCPKVCSKYGESLSNNRPPHLLLDTTLTGVSSETVKSFSLALGIPTVSASFGQEGDLRQWRDLTTAKRGYLLQVMPPADMIPQVIRSIIIYMNITNAAILYDSTFVMDHKYKALLQNI</sequence>
<dbReference type="EnsemblMetazoa" id="ENSAATROPT010882">
    <property type="protein sequence ID" value="ENSAATROPP009819"/>
    <property type="gene ID" value="ENSAATROPG008853"/>
</dbReference>
<organism evidence="1 2">
    <name type="scientific">Anopheles atroparvus</name>
    <name type="common">European mosquito</name>
    <dbReference type="NCBI Taxonomy" id="41427"/>
    <lineage>
        <taxon>Eukaryota</taxon>
        <taxon>Metazoa</taxon>
        <taxon>Ecdysozoa</taxon>
        <taxon>Arthropoda</taxon>
        <taxon>Hexapoda</taxon>
        <taxon>Insecta</taxon>
        <taxon>Pterygota</taxon>
        <taxon>Neoptera</taxon>
        <taxon>Endopterygota</taxon>
        <taxon>Diptera</taxon>
        <taxon>Nematocera</taxon>
        <taxon>Culicoidea</taxon>
        <taxon>Culicidae</taxon>
        <taxon>Anophelinae</taxon>
        <taxon>Anopheles</taxon>
    </lineage>
</organism>
<dbReference type="Gene3D" id="3.40.50.2300">
    <property type="match status" value="1"/>
</dbReference>
<protein>
    <recommendedName>
        <fullName evidence="3">Ionotropic glutamate receptor L-glutamate and glycine-binding domain-containing protein</fullName>
    </recommendedName>
</protein>
<evidence type="ECO:0000313" key="1">
    <source>
        <dbReference type="EnsemblMetazoa" id="ENSAATROPP009819"/>
    </source>
</evidence>
<keyword evidence="2" id="KW-1185">Reference proteome</keyword>
<dbReference type="AlphaFoldDB" id="A0AAG5DG06"/>
<name>A0AAG5DG06_ANOAO</name>
<evidence type="ECO:0000313" key="2">
    <source>
        <dbReference type="Proteomes" id="UP000075880"/>
    </source>
</evidence>